<organism evidence="1 2">
    <name type="scientific">Bacteroides intestinalis</name>
    <dbReference type="NCBI Taxonomy" id="329854"/>
    <lineage>
        <taxon>Bacteria</taxon>
        <taxon>Pseudomonadati</taxon>
        <taxon>Bacteroidota</taxon>
        <taxon>Bacteroidia</taxon>
        <taxon>Bacteroidales</taxon>
        <taxon>Bacteroidaceae</taxon>
        <taxon>Bacteroides</taxon>
    </lineage>
</organism>
<evidence type="ECO:0008006" key="3">
    <source>
        <dbReference type="Google" id="ProtNLM"/>
    </source>
</evidence>
<accession>A0A412YD47</accession>
<name>A0A412YD47_9BACE</name>
<evidence type="ECO:0000313" key="2">
    <source>
        <dbReference type="Proteomes" id="UP000283850"/>
    </source>
</evidence>
<dbReference type="EMBL" id="QRZF01000004">
    <property type="protein sequence ID" value="RGV55342.1"/>
    <property type="molecule type" value="Genomic_DNA"/>
</dbReference>
<dbReference type="Proteomes" id="UP000283850">
    <property type="component" value="Unassembled WGS sequence"/>
</dbReference>
<gene>
    <name evidence="1" type="ORF">DWW10_07260</name>
</gene>
<sequence length="381" mass="43729">MAQQIIYVASGDVSVYESQVLELLAYYQKKGVKVFLLQGYMNDNQRNSIEYKLSKYSIPVYWVKSYSVYPIFQCQAIVQFYHGLIKIPNYKESTIHIRSEYNGFLFKKLLCKYNLNIPLLIDIRGVVFEEIKYKMGRSMGLRKWLFMIQKNYLRRCYQFLFSEDNMPICISSVSNKINEYIQNHYPNCRYKLYFHPNIAGKHFVYDELKRVSIRAKYGIAKNEVLAICATGGNSLWQQDFRVIKHLLNLGIKVINLSRNDYGISDCITTTVPFAEMPDMLSAADIAVLWREDDFINQSASPSKFSEFASMGLYVIHNGTVQVATDYIQFSNNGCIVKNAGDISVSIIDTVKLLNRVESIKSGKSAFGVEAIGISYLNCLGF</sequence>
<dbReference type="RefSeq" id="WP_022392952.1">
    <property type="nucleotide sequence ID" value="NZ_QRZF01000004.1"/>
</dbReference>
<comment type="caution">
    <text evidence="1">The sequence shown here is derived from an EMBL/GenBank/DDBJ whole genome shotgun (WGS) entry which is preliminary data.</text>
</comment>
<proteinExistence type="predicted"/>
<reference evidence="1 2" key="1">
    <citation type="submission" date="2018-08" db="EMBL/GenBank/DDBJ databases">
        <title>A genome reference for cultivated species of the human gut microbiota.</title>
        <authorList>
            <person name="Zou Y."/>
            <person name="Xue W."/>
            <person name="Luo G."/>
        </authorList>
    </citation>
    <scope>NUCLEOTIDE SEQUENCE [LARGE SCALE GENOMIC DNA]</scope>
    <source>
        <strain evidence="1 2">AF14-32</strain>
    </source>
</reference>
<dbReference type="AlphaFoldDB" id="A0A412YD47"/>
<dbReference type="Gene3D" id="3.40.50.2000">
    <property type="entry name" value="Glycogen Phosphorylase B"/>
    <property type="match status" value="3"/>
</dbReference>
<evidence type="ECO:0000313" key="1">
    <source>
        <dbReference type="EMBL" id="RGV55342.1"/>
    </source>
</evidence>
<protein>
    <recommendedName>
        <fullName evidence="3">Glycosyltransferase</fullName>
    </recommendedName>
</protein>
<dbReference type="SUPFAM" id="SSF53756">
    <property type="entry name" value="UDP-Glycosyltransferase/glycogen phosphorylase"/>
    <property type="match status" value="1"/>
</dbReference>